<feature type="region of interest" description="Disordered" evidence="2">
    <location>
        <begin position="153"/>
        <end position="195"/>
    </location>
</feature>
<accession>A0A0B7NPB5</accession>
<dbReference type="EMBL" id="LN733283">
    <property type="protein sequence ID" value="CEP16779.1"/>
    <property type="molecule type" value="Genomic_DNA"/>
</dbReference>
<dbReference type="Pfam" id="PF00098">
    <property type="entry name" value="zf-CCHC"/>
    <property type="match status" value="1"/>
</dbReference>
<feature type="compositionally biased region" description="Polar residues" evidence="2">
    <location>
        <begin position="162"/>
        <end position="186"/>
    </location>
</feature>
<gene>
    <name evidence="4" type="primary">PARPA_11056.1 scaffold 42272</name>
</gene>
<keyword evidence="1" id="KW-0862">Zinc</keyword>
<dbReference type="InterPro" id="IPR036875">
    <property type="entry name" value="Znf_CCHC_sf"/>
</dbReference>
<evidence type="ECO:0000256" key="2">
    <source>
        <dbReference type="SAM" id="MobiDB-lite"/>
    </source>
</evidence>
<evidence type="ECO:0000313" key="5">
    <source>
        <dbReference type="Proteomes" id="UP000054107"/>
    </source>
</evidence>
<dbReference type="Gene3D" id="4.10.60.10">
    <property type="entry name" value="Zinc finger, CCHC-type"/>
    <property type="match status" value="1"/>
</dbReference>
<dbReference type="GO" id="GO:0003676">
    <property type="term" value="F:nucleic acid binding"/>
    <property type="evidence" value="ECO:0007669"/>
    <property type="project" value="InterPro"/>
</dbReference>
<evidence type="ECO:0000313" key="4">
    <source>
        <dbReference type="EMBL" id="CEP16779.1"/>
    </source>
</evidence>
<dbReference type="InterPro" id="IPR001878">
    <property type="entry name" value="Znf_CCHC"/>
</dbReference>
<keyword evidence="1" id="KW-0479">Metal-binding</keyword>
<dbReference type="SUPFAM" id="SSF57756">
    <property type="entry name" value="Retrovirus zinc finger-like domains"/>
    <property type="match status" value="1"/>
</dbReference>
<dbReference type="Proteomes" id="UP000054107">
    <property type="component" value="Unassembled WGS sequence"/>
</dbReference>
<proteinExistence type="predicted"/>
<protein>
    <recommendedName>
        <fullName evidence="3">CCHC-type domain-containing protein</fullName>
    </recommendedName>
</protein>
<evidence type="ECO:0000256" key="1">
    <source>
        <dbReference type="PROSITE-ProRule" id="PRU00047"/>
    </source>
</evidence>
<evidence type="ECO:0000259" key="3">
    <source>
        <dbReference type="PROSITE" id="PS50158"/>
    </source>
</evidence>
<keyword evidence="1" id="KW-0863">Zinc-finger</keyword>
<dbReference type="GO" id="GO:0008270">
    <property type="term" value="F:zinc ion binding"/>
    <property type="evidence" value="ECO:0007669"/>
    <property type="project" value="UniProtKB-KW"/>
</dbReference>
<organism evidence="4 5">
    <name type="scientific">Parasitella parasitica</name>
    <dbReference type="NCBI Taxonomy" id="35722"/>
    <lineage>
        <taxon>Eukaryota</taxon>
        <taxon>Fungi</taxon>
        <taxon>Fungi incertae sedis</taxon>
        <taxon>Mucoromycota</taxon>
        <taxon>Mucoromycotina</taxon>
        <taxon>Mucoromycetes</taxon>
        <taxon>Mucorales</taxon>
        <taxon>Mucorineae</taxon>
        <taxon>Mucoraceae</taxon>
        <taxon>Parasitella</taxon>
    </lineage>
</organism>
<feature type="region of interest" description="Disordered" evidence="2">
    <location>
        <begin position="110"/>
        <end position="130"/>
    </location>
</feature>
<sequence>MEKVLSNRNIATFEDLVDEATEHESLTVKYYRKKLGPYNNGPKKSVVFDLDSNIGFNNDKDNYSEVSSLGSVLSNLVNEMKALKISTVEQREMIQQQQALIAQQNRVLQGNNGTNRSNINGENHSRNTNGGQRAYNVVCYKCNEPGHIAGNCHYPPRRQQGGDFNSNNTGSGIASQAQGTSNNDNNEAGIDLGHH</sequence>
<name>A0A0B7NPB5_9FUNG</name>
<keyword evidence="5" id="KW-1185">Reference proteome</keyword>
<dbReference type="PROSITE" id="PS50158">
    <property type="entry name" value="ZF_CCHC"/>
    <property type="match status" value="1"/>
</dbReference>
<reference evidence="4 5" key="1">
    <citation type="submission" date="2014-09" db="EMBL/GenBank/DDBJ databases">
        <authorList>
            <person name="Ellenberger Sabrina"/>
        </authorList>
    </citation>
    <scope>NUCLEOTIDE SEQUENCE [LARGE SCALE GENOMIC DNA]</scope>
    <source>
        <strain evidence="4 5">CBS 412.66</strain>
    </source>
</reference>
<dbReference type="AlphaFoldDB" id="A0A0B7NPB5"/>
<feature type="domain" description="CCHC-type" evidence="3">
    <location>
        <begin position="139"/>
        <end position="152"/>
    </location>
</feature>